<protein>
    <submittedName>
        <fullName evidence="1">Uncharacterized protein</fullName>
    </submittedName>
</protein>
<proteinExistence type="predicted"/>
<evidence type="ECO:0000313" key="2">
    <source>
        <dbReference type="Proteomes" id="UP000593572"/>
    </source>
</evidence>
<organism evidence="1 2">
    <name type="scientific">Gossypium lobatum</name>
    <dbReference type="NCBI Taxonomy" id="34289"/>
    <lineage>
        <taxon>Eukaryota</taxon>
        <taxon>Viridiplantae</taxon>
        <taxon>Streptophyta</taxon>
        <taxon>Embryophyta</taxon>
        <taxon>Tracheophyta</taxon>
        <taxon>Spermatophyta</taxon>
        <taxon>Magnoliopsida</taxon>
        <taxon>eudicotyledons</taxon>
        <taxon>Gunneridae</taxon>
        <taxon>Pentapetalae</taxon>
        <taxon>rosids</taxon>
        <taxon>malvids</taxon>
        <taxon>Malvales</taxon>
        <taxon>Malvaceae</taxon>
        <taxon>Malvoideae</taxon>
        <taxon>Gossypium</taxon>
    </lineage>
</organism>
<keyword evidence="2" id="KW-1185">Reference proteome</keyword>
<gene>
    <name evidence="1" type="ORF">Golob_002387</name>
</gene>
<dbReference type="EMBL" id="JABEZX010000012">
    <property type="protein sequence ID" value="MBA0572021.1"/>
    <property type="molecule type" value="Genomic_DNA"/>
</dbReference>
<evidence type="ECO:0000313" key="1">
    <source>
        <dbReference type="EMBL" id="MBA0572021.1"/>
    </source>
</evidence>
<dbReference type="Proteomes" id="UP000593572">
    <property type="component" value="Unassembled WGS sequence"/>
</dbReference>
<dbReference type="AlphaFoldDB" id="A0A7J8N4X6"/>
<accession>A0A7J8N4X6</accession>
<reference evidence="1 2" key="1">
    <citation type="journal article" date="2019" name="Genome Biol. Evol.">
        <title>Insights into the evolution of the New World diploid cottons (Gossypium, subgenus Houzingenia) based on genome sequencing.</title>
        <authorList>
            <person name="Grover C.E."/>
            <person name="Arick M.A. 2nd"/>
            <person name="Thrash A."/>
            <person name="Conover J.L."/>
            <person name="Sanders W.S."/>
            <person name="Peterson D.G."/>
            <person name="Frelichowski J.E."/>
            <person name="Scheffler J.A."/>
            <person name="Scheffler B.E."/>
            <person name="Wendel J.F."/>
        </authorList>
    </citation>
    <scope>NUCLEOTIDE SEQUENCE [LARGE SCALE GENOMIC DNA]</scope>
    <source>
        <strain evidence="1">157</strain>
        <tissue evidence="1">Leaf</tissue>
    </source>
</reference>
<comment type="caution">
    <text evidence="1">The sequence shown here is derived from an EMBL/GenBank/DDBJ whole genome shotgun (WGS) entry which is preliminary data.</text>
</comment>
<name>A0A7J8N4X6_9ROSI</name>
<sequence>MRLLTHRITDLCQVLLLRRKSVESW</sequence>